<accession>A0A1Z5JF57</accession>
<proteinExistence type="predicted"/>
<evidence type="ECO:0000313" key="1">
    <source>
        <dbReference type="EMBL" id="GAX12647.1"/>
    </source>
</evidence>
<comment type="caution">
    <text evidence="1">The sequence shown here is derived from an EMBL/GenBank/DDBJ whole genome shotgun (WGS) entry which is preliminary data.</text>
</comment>
<evidence type="ECO:0000313" key="2">
    <source>
        <dbReference type="Proteomes" id="UP000198406"/>
    </source>
</evidence>
<protein>
    <submittedName>
        <fullName evidence="1">Uncharacterized protein</fullName>
    </submittedName>
</protein>
<dbReference type="EMBL" id="BDSP01000053">
    <property type="protein sequence ID" value="GAX12647.1"/>
    <property type="molecule type" value="Genomic_DNA"/>
</dbReference>
<dbReference type="Proteomes" id="UP000198406">
    <property type="component" value="Unassembled WGS sequence"/>
</dbReference>
<gene>
    <name evidence="1" type="ORF">FisN_13Lu120</name>
</gene>
<dbReference type="AlphaFoldDB" id="A0A1Z5JF57"/>
<organism evidence="1 2">
    <name type="scientific">Fistulifera solaris</name>
    <name type="common">Oleaginous diatom</name>
    <dbReference type="NCBI Taxonomy" id="1519565"/>
    <lineage>
        <taxon>Eukaryota</taxon>
        <taxon>Sar</taxon>
        <taxon>Stramenopiles</taxon>
        <taxon>Ochrophyta</taxon>
        <taxon>Bacillariophyta</taxon>
        <taxon>Bacillariophyceae</taxon>
        <taxon>Bacillariophycidae</taxon>
        <taxon>Naviculales</taxon>
        <taxon>Naviculaceae</taxon>
        <taxon>Fistulifera</taxon>
    </lineage>
</organism>
<sequence>MARDGKLVTSFENEERLSVINGYSMKSCKSRASSVLSFLRNKHNPSFPFAKTGKGSLIGSPSAMIATDTTDQRIHANKSEENLLQAAMHDILAVDTQDDFTEEPPYRGQIPFEVRVLEQEEASILSILSPKEKHEHAITQSYPAFDVERKKADVLSIRALSQKEEHANNPSLPLTPGLTEAMSETTIDKGTLADLRNELETKLEHHVENSSSPKQLQGWHACGFEFNFGKCFSF</sequence>
<reference evidence="1 2" key="1">
    <citation type="journal article" date="2015" name="Plant Cell">
        <title>Oil accumulation by the oleaginous diatom Fistulifera solaris as revealed by the genome and transcriptome.</title>
        <authorList>
            <person name="Tanaka T."/>
            <person name="Maeda Y."/>
            <person name="Veluchamy A."/>
            <person name="Tanaka M."/>
            <person name="Abida H."/>
            <person name="Marechal E."/>
            <person name="Bowler C."/>
            <person name="Muto M."/>
            <person name="Sunaga Y."/>
            <person name="Tanaka M."/>
            <person name="Yoshino T."/>
            <person name="Taniguchi T."/>
            <person name="Fukuda Y."/>
            <person name="Nemoto M."/>
            <person name="Matsumoto M."/>
            <person name="Wong P.S."/>
            <person name="Aburatani S."/>
            <person name="Fujibuchi W."/>
        </authorList>
    </citation>
    <scope>NUCLEOTIDE SEQUENCE [LARGE SCALE GENOMIC DNA]</scope>
    <source>
        <strain evidence="1 2">JPCC DA0580</strain>
    </source>
</reference>
<name>A0A1Z5JF57_FISSO</name>
<keyword evidence="2" id="KW-1185">Reference proteome</keyword>
<dbReference type="InParanoid" id="A0A1Z5JF57"/>